<dbReference type="PANTHER" id="PTHR48012">
    <property type="entry name" value="STERILE20-LIKE KINASE, ISOFORM B-RELATED"/>
    <property type="match status" value="1"/>
</dbReference>
<reference evidence="8 9" key="1">
    <citation type="journal article" date="2003" name="Science">
        <title>Finding functional features in Saccharomyces genomes by phylogenetic footprinting.</title>
        <authorList>
            <person name="Cliften P.F."/>
            <person name="Sudarsanam P."/>
            <person name="Desikan A."/>
            <person name="Fulton L."/>
            <person name="Fulton B."/>
            <person name="Majors J."/>
            <person name="Waterston R."/>
            <person name="Cohen B.A."/>
            <person name="Johnston M."/>
        </authorList>
    </citation>
    <scope>NUCLEOTIDE SEQUENCE [LARGE SCALE GENOMIC DNA]</scope>
    <source>
        <strain evidence="9">ATCC MYA-4449 / AS 2.2408 / CBS 8840 / NBRC 1802 / NCYC 2889</strain>
    </source>
</reference>
<evidence type="ECO:0000259" key="7">
    <source>
        <dbReference type="PROSITE" id="PS50011"/>
    </source>
</evidence>
<evidence type="ECO:0000256" key="4">
    <source>
        <dbReference type="ARBA" id="ARBA00022840"/>
    </source>
</evidence>
<dbReference type="GO" id="GO:0004674">
    <property type="term" value="F:protein serine/threonine kinase activity"/>
    <property type="evidence" value="ECO:0007669"/>
    <property type="project" value="UniProtKB-KW"/>
</dbReference>
<dbReference type="STRING" id="226230.J5P8L5"/>
<dbReference type="PROSITE" id="PS00108">
    <property type="entry name" value="PROTEIN_KINASE_ST"/>
    <property type="match status" value="1"/>
</dbReference>
<keyword evidence="2" id="KW-0808">Transferase</keyword>
<comment type="caution">
    <text evidence="8">The sequence shown here is derived from an EMBL/GenBank/DDBJ whole genome shotgun (WGS) entry which is preliminary data.</text>
</comment>
<dbReference type="AlphaFoldDB" id="J5P8L5"/>
<dbReference type="Pfam" id="PF00069">
    <property type="entry name" value="Pkinase"/>
    <property type="match status" value="1"/>
</dbReference>
<dbReference type="PROSITE" id="PS00107">
    <property type="entry name" value="PROTEIN_KINASE_ATP"/>
    <property type="match status" value="1"/>
</dbReference>
<evidence type="ECO:0000313" key="9">
    <source>
        <dbReference type="Proteomes" id="UP000002753"/>
    </source>
</evidence>
<dbReference type="Proteomes" id="UP000002753">
    <property type="component" value="Unassembled WGS sequence"/>
</dbReference>
<evidence type="ECO:0000256" key="1">
    <source>
        <dbReference type="ARBA" id="ARBA00012513"/>
    </source>
</evidence>
<dbReference type="SUPFAM" id="SSF56112">
    <property type="entry name" value="Protein kinase-like (PK-like)"/>
    <property type="match status" value="1"/>
</dbReference>
<dbReference type="GO" id="GO:0005524">
    <property type="term" value="F:ATP binding"/>
    <property type="evidence" value="ECO:0007669"/>
    <property type="project" value="UniProtKB-UniRule"/>
</dbReference>
<feature type="domain" description="Protein kinase" evidence="7">
    <location>
        <begin position="26"/>
        <end position="273"/>
    </location>
</feature>
<name>J5P8L5_SACK1</name>
<accession>J5P8L5</accession>
<keyword evidence="2" id="KW-0418">Kinase</keyword>
<keyword evidence="2" id="KW-0723">Serine/threonine-protein kinase</keyword>
<dbReference type="PROSITE" id="PS50011">
    <property type="entry name" value="PROTEIN_KINASE_DOM"/>
    <property type="match status" value="1"/>
</dbReference>
<sequence>MMNSMADTDRVNLTPIQRASEKSVQYHLKQVIGRGSYGVVYKAINKHTDQVVAIKEIVYESDEELNDIMAEISLLKNLNHDNIVKYHGFIRKSYELYILLEYCANGSLRRLISRSSTGLSENESKSYVTQTLLGLKYLHGEGVIHRDIKAANILLSADNTVKLADFGVSTIVNSSALTLAGTLNWMAPEILGNRGASTLSDIWSLGATVVEMLTKNPPYHNLTDANIYYAVENDTYYPPSSFSESLKDFLSKCFVKNMYKRPTADQLLKHAWITSTENVKDDKLNKFKEDFTDADYHWDADFQEQKLDLSPSKFSSATAPAAWTENNQEMDMIPPTESQLLSQLKSSSKPLTDLHVLFNVCSLENIADTLIECLLRTSVAAQLITTFGSIFAYDIQHNHSRLRLKFIAMGGIPSIVKFEHLVKYFVIDYSQTLIECGIMYPPNFALLKTPKYVLELVYRFYDLTSTVFWCHWCSKHLNLSLLLSNIHERRAQSILLKLSSYAPWSFDKVLPSLINYKLKKKILTNPQITYVVFKSINYMITTNDDKTHKSAAPSSSSLPLSSSPTRNSPLNSVQSPSRSPVHSLMATRPSSPTRHKSVSNFPHLTISSKSRLLIDLPEGFFTWLTSFFVDMAQIKDLPVLKYFIKLCYLTVHLNNTLLNDLLDNNAFFVLIQNIDTIILSNDDKKTAAFIWKQITAICVDMSLDMERMNPSLFSTAINFIRRRDYTSISGLEIILNCLHFTLRNAPDDVASTMSSADSHSVFLIKINDETVIDLPIEQLVDLFYALNDDDVNLSKLINIFTKICSVPSFENLAINIIFHPNFYEKTVLFFNTYFNSLLIQIDLLKFIKLIFTKSLLKVYDYTGSPDPIKQTKSNHHNKATVFKLRAILVEITEFLNNNWNKNDPKRNSNQVGGDSVLICQLCEDIRSLSKRGGLQKVSSVTAAIGSSPTRDERTNSQSSRSKSDAFSVPTTTFQT</sequence>
<gene>
    <name evidence="8" type="primary">YAR019C</name>
    <name evidence="8" type="ORF">SKUD_190202</name>
</gene>
<evidence type="ECO:0000256" key="6">
    <source>
        <dbReference type="SAM" id="MobiDB-lite"/>
    </source>
</evidence>
<dbReference type="InterPro" id="IPR050629">
    <property type="entry name" value="STE20/SPS1-PAK"/>
</dbReference>
<protein>
    <recommendedName>
        <fullName evidence="1">non-specific serine/threonine protein kinase</fullName>
        <ecNumber evidence="1">2.7.11.1</ecNumber>
    </recommendedName>
</protein>
<dbReference type="InterPro" id="IPR000719">
    <property type="entry name" value="Prot_kinase_dom"/>
</dbReference>
<dbReference type="InterPro" id="IPR001245">
    <property type="entry name" value="Ser-Thr/Tyr_kinase_cat_dom"/>
</dbReference>
<dbReference type="SMART" id="SM00220">
    <property type="entry name" value="S_TKc"/>
    <property type="match status" value="1"/>
</dbReference>
<dbReference type="PRINTS" id="PR00109">
    <property type="entry name" value="TYRKINASE"/>
</dbReference>
<feature type="region of interest" description="Disordered" evidence="6">
    <location>
        <begin position="940"/>
        <end position="975"/>
    </location>
</feature>
<dbReference type="InterPro" id="IPR008271">
    <property type="entry name" value="Ser/Thr_kinase_AS"/>
</dbReference>
<feature type="binding site" evidence="5">
    <location>
        <position position="55"/>
    </location>
    <ligand>
        <name>ATP</name>
        <dbReference type="ChEBI" id="CHEBI:30616"/>
    </ligand>
</feature>
<keyword evidence="3 5" id="KW-0547">Nucleotide-binding</keyword>
<dbReference type="PANTHER" id="PTHR48012:SF26">
    <property type="entry name" value="SERINE_THREONINE-PROTEIN KINASE DDB_G0283821-RELATED"/>
    <property type="match status" value="1"/>
</dbReference>
<evidence type="ECO:0000256" key="3">
    <source>
        <dbReference type="ARBA" id="ARBA00022741"/>
    </source>
</evidence>
<dbReference type="InterPro" id="IPR017441">
    <property type="entry name" value="Protein_kinase_ATP_BS"/>
</dbReference>
<dbReference type="EMBL" id="AACI03001999">
    <property type="protein sequence ID" value="EJT41598.1"/>
    <property type="molecule type" value="Genomic_DNA"/>
</dbReference>
<proteinExistence type="predicted"/>
<dbReference type="InterPro" id="IPR011009">
    <property type="entry name" value="Kinase-like_dom_sf"/>
</dbReference>
<dbReference type="EC" id="2.7.11.1" evidence="1"/>
<evidence type="ECO:0000256" key="5">
    <source>
        <dbReference type="PROSITE-ProRule" id="PRU10141"/>
    </source>
</evidence>
<dbReference type="HOGENOM" id="CLU_006413_0_0_1"/>
<keyword evidence="9" id="KW-1185">Reference proteome</keyword>
<dbReference type="GO" id="GO:0005737">
    <property type="term" value="C:cytoplasm"/>
    <property type="evidence" value="ECO:0007669"/>
    <property type="project" value="TreeGrafter"/>
</dbReference>
<feature type="compositionally biased region" description="Low complexity" evidence="6">
    <location>
        <begin position="550"/>
        <end position="572"/>
    </location>
</feature>
<dbReference type="Gene3D" id="1.10.510.10">
    <property type="entry name" value="Transferase(Phosphotransferase) domain 1"/>
    <property type="match status" value="1"/>
</dbReference>
<evidence type="ECO:0000256" key="2">
    <source>
        <dbReference type="ARBA" id="ARBA00022527"/>
    </source>
</evidence>
<feature type="region of interest" description="Disordered" evidence="6">
    <location>
        <begin position="549"/>
        <end position="597"/>
    </location>
</feature>
<evidence type="ECO:0000313" key="8">
    <source>
        <dbReference type="EMBL" id="EJT41598.1"/>
    </source>
</evidence>
<keyword evidence="4 5" id="KW-0067">ATP-binding</keyword>
<organism evidence="8 9">
    <name type="scientific">Saccharomyces kudriavzevii (strain ATCC MYA-4449 / AS 2.2408 / CBS 8840 / NBRC 1802 / NCYC 2889)</name>
    <name type="common">Yeast</name>
    <dbReference type="NCBI Taxonomy" id="226230"/>
    <lineage>
        <taxon>Eukaryota</taxon>
        <taxon>Fungi</taxon>
        <taxon>Dikarya</taxon>
        <taxon>Ascomycota</taxon>
        <taxon>Saccharomycotina</taxon>
        <taxon>Saccharomycetes</taxon>
        <taxon>Saccharomycetales</taxon>
        <taxon>Saccharomycetaceae</taxon>
        <taxon>Saccharomyces</taxon>
    </lineage>
</organism>
<feature type="compositionally biased region" description="Polar residues" evidence="6">
    <location>
        <begin position="588"/>
        <end position="597"/>
    </location>
</feature>
<reference evidence="9" key="2">
    <citation type="journal article" date="2011" name="G3 (Bethesda)">
        <title>The awesome power of yeast evolutionary genetics: New genome sequences and strain resources for the Saccharomyces sensu stricto genus.</title>
        <authorList>
            <person name="Scannell D.R."/>
            <person name="Zill O.A."/>
            <person name="Rokas A."/>
            <person name="Payen C."/>
            <person name="Dunham M.J."/>
            <person name="Eisen M.B."/>
            <person name="Rine J."/>
            <person name="Johnston M."/>
            <person name="Hittinger C.T."/>
        </authorList>
    </citation>
    <scope>GENOME REANNOTATION</scope>
    <source>
        <strain evidence="9">ATCC MYA-4449 / AS 2.2408 / CBS 8840 / NBRC 1802 / NCYC 2889</strain>
    </source>
</reference>